<gene>
    <name evidence="1" type="ORF">AVEN_213085_1</name>
</gene>
<feature type="non-terminal residue" evidence="1">
    <location>
        <position position="25"/>
    </location>
</feature>
<evidence type="ECO:0000313" key="1">
    <source>
        <dbReference type="EMBL" id="GBO29594.1"/>
    </source>
</evidence>
<name>A0A4Y2VZA6_ARAVE</name>
<reference evidence="1 2" key="1">
    <citation type="journal article" date="2019" name="Sci. Rep.">
        <title>Orb-weaving spider Araneus ventricosus genome elucidates the spidroin gene catalogue.</title>
        <authorList>
            <person name="Kono N."/>
            <person name="Nakamura H."/>
            <person name="Ohtoshi R."/>
            <person name="Moran D.A.P."/>
            <person name="Shinohara A."/>
            <person name="Yoshida Y."/>
            <person name="Fujiwara M."/>
            <person name="Mori M."/>
            <person name="Tomita M."/>
            <person name="Arakawa K."/>
        </authorList>
    </citation>
    <scope>NUCLEOTIDE SEQUENCE [LARGE SCALE GENOMIC DNA]</scope>
</reference>
<accession>A0A4Y2VZA6</accession>
<dbReference type="AlphaFoldDB" id="A0A4Y2VZA6"/>
<sequence>MNDKIAAVLVFLGFLIYVQPSSAQI</sequence>
<dbReference type="Proteomes" id="UP000499080">
    <property type="component" value="Unassembled WGS sequence"/>
</dbReference>
<keyword evidence="2" id="KW-1185">Reference proteome</keyword>
<evidence type="ECO:0000313" key="2">
    <source>
        <dbReference type="Proteomes" id="UP000499080"/>
    </source>
</evidence>
<comment type="caution">
    <text evidence="1">The sequence shown here is derived from an EMBL/GenBank/DDBJ whole genome shotgun (WGS) entry which is preliminary data.</text>
</comment>
<dbReference type="EMBL" id="BGPR01052761">
    <property type="protein sequence ID" value="GBO29594.1"/>
    <property type="molecule type" value="Genomic_DNA"/>
</dbReference>
<organism evidence="1 2">
    <name type="scientific">Araneus ventricosus</name>
    <name type="common">Orbweaver spider</name>
    <name type="synonym">Epeira ventricosa</name>
    <dbReference type="NCBI Taxonomy" id="182803"/>
    <lineage>
        <taxon>Eukaryota</taxon>
        <taxon>Metazoa</taxon>
        <taxon>Ecdysozoa</taxon>
        <taxon>Arthropoda</taxon>
        <taxon>Chelicerata</taxon>
        <taxon>Arachnida</taxon>
        <taxon>Araneae</taxon>
        <taxon>Araneomorphae</taxon>
        <taxon>Entelegynae</taxon>
        <taxon>Araneoidea</taxon>
        <taxon>Araneidae</taxon>
        <taxon>Araneus</taxon>
    </lineage>
</organism>
<protein>
    <submittedName>
        <fullName evidence="1">Uncharacterized protein</fullName>
    </submittedName>
</protein>
<proteinExistence type="predicted"/>